<keyword evidence="2" id="KW-1185">Reference proteome</keyword>
<protein>
    <submittedName>
        <fullName evidence="1">Putative NTP binding protein (Containing STAS domain)</fullName>
    </submittedName>
</protein>
<comment type="caution">
    <text evidence="1">The sequence shown here is derived from an EMBL/GenBank/DDBJ whole genome shotgun (WGS) entry which is preliminary data.</text>
</comment>
<evidence type="ECO:0000313" key="1">
    <source>
        <dbReference type="EMBL" id="PNS08787.1"/>
    </source>
</evidence>
<proteinExistence type="predicted"/>
<dbReference type="AlphaFoldDB" id="A0A2K1Q1I6"/>
<name>A0A2K1Q1I6_9GAMM</name>
<accession>A0A2K1Q1I6</accession>
<evidence type="ECO:0000313" key="2">
    <source>
        <dbReference type="Proteomes" id="UP000236220"/>
    </source>
</evidence>
<reference evidence="1 2" key="1">
    <citation type="submission" date="2017-08" db="EMBL/GenBank/DDBJ databases">
        <title>Lysobacter sylvestris genome.</title>
        <authorList>
            <person name="Zhang D.-C."/>
            <person name="Albuquerque L."/>
            <person name="Franca L."/>
            <person name="Froufe H.J.C."/>
            <person name="Barroso C."/>
            <person name="Egas C."/>
            <person name="Da Costa M."/>
            <person name="Margesin R."/>
        </authorList>
    </citation>
    <scope>NUCLEOTIDE SEQUENCE [LARGE SCALE GENOMIC DNA]</scope>
    <source>
        <strain evidence="1 2">AM20-91</strain>
    </source>
</reference>
<sequence>MTDAAASIEMQGGRLVFDGALLRPALAALWPKLAKAGVVSTIDLNRVSRIDSAGMALVGWLADHHPQAILIGTPTGYEELRAAYRLDARLNFAH</sequence>
<organism evidence="1 2">
    <name type="scientific">Solilutibacter silvestris</name>
    <dbReference type="NCBI Taxonomy" id="1645665"/>
    <lineage>
        <taxon>Bacteria</taxon>
        <taxon>Pseudomonadati</taxon>
        <taxon>Pseudomonadota</taxon>
        <taxon>Gammaproteobacteria</taxon>
        <taxon>Lysobacterales</taxon>
        <taxon>Lysobacteraceae</taxon>
        <taxon>Solilutibacter</taxon>
    </lineage>
</organism>
<gene>
    <name evidence="1" type="ORF">Lysil_0416</name>
</gene>
<dbReference type="RefSeq" id="WP_103073923.1">
    <property type="nucleotide sequence ID" value="NZ_NPZB01000001.1"/>
</dbReference>
<dbReference type="Proteomes" id="UP000236220">
    <property type="component" value="Unassembled WGS sequence"/>
</dbReference>
<dbReference type="OrthoDB" id="6025652at2"/>
<dbReference type="EMBL" id="NPZB01000001">
    <property type="protein sequence ID" value="PNS08787.1"/>
    <property type="molecule type" value="Genomic_DNA"/>
</dbReference>